<dbReference type="GO" id="GO:0000981">
    <property type="term" value="F:DNA-binding transcription factor activity, RNA polymerase II-specific"/>
    <property type="evidence" value="ECO:0007669"/>
    <property type="project" value="TreeGrafter"/>
</dbReference>
<dbReference type="EMBL" id="AFYH01199992">
    <property type="status" value="NOT_ANNOTATED_CDS"/>
    <property type="molecule type" value="Genomic_DNA"/>
</dbReference>
<feature type="compositionally biased region" description="Polar residues" evidence="6">
    <location>
        <begin position="440"/>
        <end position="452"/>
    </location>
</feature>
<feature type="region of interest" description="Disordered" evidence="6">
    <location>
        <begin position="17"/>
        <end position="60"/>
    </location>
</feature>
<gene>
    <name evidence="9" type="primary">NPAS4L</name>
</gene>
<dbReference type="OMA" id="VPDCLSM"/>
<reference evidence="9" key="2">
    <citation type="submission" date="2025-08" db="UniProtKB">
        <authorList>
            <consortium name="Ensembl"/>
        </authorList>
    </citation>
    <scope>IDENTIFICATION</scope>
</reference>
<dbReference type="PROSITE" id="PS50112">
    <property type="entry name" value="PAS"/>
    <property type="match status" value="2"/>
</dbReference>
<dbReference type="STRING" id="7897.ENSLACP00000009798"/>
<evidence type="ECO:0000313" key="9">
    <source>
        <dbReference type="Ensembl" id="ENSLACP00000009798.1"/>
    </source>
</evidence>
<feature type="compositionally biased region" description="Low complexity" evidence="6">
    <location>
        <begin position="19"/>
        <end position="29"/>
    </location>
</feature>
<dbReference type="Bgee" id="ENSLACG00000008641">
    <property type="expression patterns" value="Expressed in post-anal tail muscle and 1 other cell type or tissue"/>
</dbReference>
<evidence type="ECO:0000256" key="1">
    <source>
        <dbReference type="ARBA" id="ARBA00004123"/>
    </source>
</evidence>
<reference evidence="10" key="1">
    <citation type="submission" date="2011-08" db="EMBL/GenBank/DDBJ databases">
        <title>The draft genome of Latimeria chalumnae.</title>
        <authorList>
            <person name="Di Palma F."/>
            <person name="Alfoldi J."/>
            <person name="Johnson J."/>
            <person name="Berlin A."/>
            <person name="Gnerre S."/>
            <person name="Jaffe D."/>
            <person name="MacCallum I."/>
            <person name="Young S."/>
            <person name="Walker B.J."/>
            <person name="Lander E."/>
            <person name="Lindblad-Toh K."/>
        </authorList>
    </citation>
    <scope>NUCLEOTIDE SEQUENCE [LARGE SCALE GENOMIC DNA]</scope>
    <source>
        <strain evidence="10">Wild caught</strain>
    </source>
</reference>
<evidence type="ECO:0000256" key="4">
    <source>
        <dbReference type="ARBA" id="ARBA00023163"/>
    </source>
</evidence>
<protein>
    <recommendedName>
        <fullName evidence="11">Neuronal PAS domain protein 4</fullName>
    </recommendedName>
</protein>
<dbReference type="Pfam" id="PF23183">
    <property type="entry name" value="bHLH_NPAS4"/>
    <property type="match status" value="1"/>
</dbReference>
<dbReference type="Gene3D" id="3.30.450.20">
    <property type="entry name" value="PAS domain"/>
    <property type="match status" value="2"/>
</dbReference>
<dbReference type="EMBL" id="AFYH01199993">
    <property type="status" value="NOT_ANNOTATED_CDS"/>
    <property type="molecule type" value="Genomic_DNA"/>
</dbReference>
<keyword evidence="2" id="KW-0805">Transcription regulation</keyword>
<dbReference type="GO" id="GO:0000977">
    <property type="term" value="F:RNA polymerase II transcription regulatory region sequence-specific DNA binding"/>
    <property type="evidence" value="ECO:0007669"/>
    <property type="project" value="TreeGrafter"/>
</dbReference>
<dbReference type="NCBIfam" id="TIGR00229">
    <property type="entry name" value="sensory_box"/>
    <property type="match status" value="1"/>
</dbReference>
<evidence type="ECO:0000313" key="10">
    <source>
        <dbReference type="Proteomes" id="UP000008672"/>
    </source>
</evidence>
<dbReference type="GeneID" id="102359453"/>
<dbReference type="InterPro" id="IPR000014">
    <property type="entry name" value="PAS"/>
</dbReference>
<dbReference type="InParanoid" id="H3AJH7"/>
<dbReference type="SMART" id="SM00091">
    <property type="entry name" value="PAS"/>
    <property type="match status" value="2"/>
</dbReference>
<evidence type="ECO:0000256" key="3">
    <source>
        <dbReference type="ARBA" id="ARBA00023125"/>
    </source>
</evidence>
<dbReference type="GeneTree" id="ENSGT00530000064165"/>
<keyword evidence="5" id="KW-0539">Nucleus</keyword>
<evidence type="ECO:0008006" key="11">
    <source>
        <dbReference type="Google" id="ProtNLM"/>
    </source>
</evidence>
<dbReference type="EMBL" id="AFYH01199996">
    <property type="status" value="NOT_ANNOTATED_CDS"/>
    <property type="molecule type" value="Genomic_DNA"/>
</dbReference>
<evidence type="ECO:0000256" key="2">
    <source>
        <dbReference type="ARBA" id="ARBA00023015"/>
    </source>
</evidence>
<dbReference type="InterPro" id="IPR011598">
    <property type="entry name" value="bHLH_dom"/>
</dbReference>
<dbReference type="PANTHER" id="PTHR23043:SF37">
    <property type="entry name" value="NPAS4 PROTEIN"/>
    <property type="match status" value="1"/>
</dbReference>
<feature type="domain" description="PAS" evidence="7">
    <location>
        <begin position="151"/>
        <end position="209"/>
    </location>
</feature>
<evidence type="ECO:0000259" key="7">
    <source>
        <dbReference type="PROSITE" id="PS50112"/>
    </source>
</evidence>
<reference evidence="9" key="3">
    <citation type="submission" date="2025-09" db="UniProtKB">
        <authorList>
            <consortium name="Ensembl"/>
        </authorList>
    </citation>
    <scope>IDENTIFICATION</scope>
</reference>
<keyword evidence="4" id="KW-0804">Transcription</keyword>
<dbReference type="InterPro" id="IPR035965">
    <property type="entry name" value="PAS-like_dom_sf"/>
</dbReference>
<dbReference type="GO" id="GO:0005634">
    <property type="term" value="C:nucleus"/>
    <property type="evidence" value="ECO:0007669"/>
    <property type="project" value="UniProtKB-SubCell"/>
</dbReference>
<dbReference type="EMBL" id="AFYH01199997">
    <property type="status" value="NOT_ANNOTATED_CDS"/>
    <property type="molecule type" value="Genomic_DNA"/>
</dbReference>
<dbReference type="GO" id="GO:0046983">
    <property type="term" value="F:protein dimerization activity"/>
    <property type="evidence" value="ECO:0007669"/>
    <property type="project" value="InterPro"/>
</dbReference>
<dbReference type="CDD" id="cd00130">
    <property type="entry name" value="PAS"/>
    <property type="match status" value="2"/>
</dbReference>
<name>H3AJH7_LATCH</name>
<dbReference type="HOGENOM" id="CLU_013890_0_0_1"/>
<organism evidence="9 10">
    <name type="scientific">Latimeria chalumnae</name>
    <name type="common">Coelacanth</name>
    <dbReference type="NCBI Taxonomy" id="7897"/>
    <lineage>
        <taxon>Eukaryota</taxon>
        <taxon>Metazoa</taxon>
        <taxon>Chordata</taxon>
        <taxon>Craniata</taxon>
        <taxon>Vertebrata</taxon>
        <taxon>Euteleostomi</taxon>
        <taxon>Coelacanthiformes</taxon>
        <taxon>Coelacanthidae</taxon>
        <taxon>Latimeria</taxon>
    </lineage>
</organism>
<comment type="subcellular location">
    <subcellularLocation>
        <location evidence="1">Nucleus</location>
    </subcellularLocation>
</comment>
<evidence type="ECO:0000259" key="8">
    <source>
        <dbReference type="PROSITE" id="PS50888"/>
    </source>
</evidence>
<keyword evidence="3" id="KW-0238">DNA-binding</keyword>
<sequence length="884" mass="96521">MTVCCEYCRRLFGNKMGPRKSAPSSLCSSPPHPSTGGTGVSSSSRKPFRSTKGASKARRDQINSEIRNLRALLPIPQDEKERLSYLHTMALVCIYIRKAACCQGLLKGMKLILPLPGPDCLQAVPGGPDCLQAVPGGPDCLQAVPGGPDCLQAVPGFILALSTEGKLIYISENTEQYLGYSMVDLVAQGDCFYDLIDSSDVKVVQECLQLGPATPGTEVSFVCQMLTSKAFRLRYGGNCAVLVKGRFLSIPDVSSSSPSTFLMVTIFSALCTPIMHWSKEEEGISQPSFQTQHSLDMSFREVSDSVIYYLGYKREELIGQSWYSLVHPEDLLLAASQHRILVAGVGDVRNGELVVRLQCKDLSWAWISARVQRFSNSQSVTCTNYIIGETEAKYLRQQSDDGRDHMNTAQTYSQPPRLLQQDLSLATSNLTVRLPGYTTKDGSSELSHQGKPSSVRKRKLETISLDDEPLNKSKSPPEPKLYSSYVNSSDFFYPKCCSGESADMVFSVFTPPYSPESDTSSFLFSQSSCSPTQSDKDLSGDAYNCLGTLPATHEQVPCHSLSNRSSDPMVLHFIATLEPPLLIKDNASPINPFSISQNTTERFPLSPLSPASYIPPSSPLEVPLVPELARMADVSSVISDSEFHPEDYGIPDSLSPDFGSLDPYVSAQSPGEALLVPEESTIAGGSPVSENSFQYTEKEKNKISILAKQISCLAESFSVYKEKNMTVGPKESGPLNWPQPNIKHQVSSLPTSRMKNTIVSDDGFFLEEVFESILKELDAPHPDSGVPCSSTTSPEPASPDISSCGSSHCMSNMKNEDCCGFSKPPSVGLCPEEDFLDELVSAESTVFSCVLRSPCDGFDHELHQLNEYLCSDLQPDECMETSLF</sequence>
<accession>H3AJH7</accession>
<dbReference type="PROSITE" id="PS50888">
    <property type="entry name" value="BHLH"/>
    <property type="match status" value="1"/>
</dbReference>
<proteinExistence type="predicted"/>
<dbReference type="EMBL" id="AFYH01199994">
    <property type="status" value="NOT_ANNOTATED_CDS"/>
    <property type="molecule type" value="Genomic_DNA"/>
</dbReference>
<keyword evidence="10" id="KW-1185">Reference proteome</keyword>
<dbReference type="PANTHER" id="PTHR23043">
    <property type="entry name" value="HYPOXIA-INDUCIBLE FACTOR 1 ALPHA"/>
    <property type="match status" value="1"/>
</dbReference>
<dbReference type="CDD" id="cd19697">
    <property type="entry name" value="bHLH-PAS_NPAS4_PASD10"/>
    <property type="match status" value="1"/>
</dbReference>
<feature type="domain" description="PAS" evidence="7">
    <location>
        <begin position="302"/>
        <end position="330"/>
    </location>
</feature>
<dbReference type="eggNOG" id="ENOG502QRXX">
    <property type="taxonomic scope" value="Eukaryota"/>
</dbReference>
<dbReference type="AlphaFoldDB" id="H3AJH7"/>
<feature type="region of interest" description="Disordered" evidence="6">
    <location>
        <begin position="437"/>
        <end position="479"/>
    </location>
</feature>
<evidence type="ECO:0000256" key="5">
    <source>
        <dbReference type="ARBA" id="ARBA00023242"/>
    </source>
</evidence>
<dbReference type="EMBL" id="AFYH01199995">
    <property type="status" value="NOT_ANNOTATED_CDS"/>
    <property type="molecule type" value="Genomic_DNA"/>
</dbReference>
<dbReference type="OrthoDB" id="9978016at2759"/>
<dbReference type="CTD" id="108449885"/>
<dbReference type="Ensembl" id="ENSLACT00000009874.1">
    <property type="protein sequence ID" value="ENSLACP00000009798.1"/>
    <property type="gene ID" value="ENSLACG00000008641.1"/>
</dbReference>
<evidence type="ECO:0000256" key="6">
    <source>
        <dbReference type="SAM" id="MobiDB-lite"/>
    </source>
</evidence>
<feature type="domain" description="BHLH" evidence="8">
    <location>
        <begin position="46"/>
        <end position="99"/>
    </location>
</feature>
<dbReference type="Proteomes" id="UP000008672">
    <property type="component" value="Unassembled WGS sequence"/>
</dbReference>
<dbReference type="SUPFAM" id="SSF55785">
    <property type="entry name" value="PYP-like sensor domain (PAS domain)"/>
    <property type="match status" value="2"/>
</dbReference>
<dbReference type="InterPro" id="IPR056192">
    <property type="entry name" value="bHLH_NPAS4"/>
</dbReference>
<dbReference type="KEGG" id="lcm:102359453"/>
<dbReference type="Pfam" id="PF14598">
    <property type="entry name" value="PAS_11"/>
    <property type="match status" value="1"/>
</dbReference>